<dbReference type="GeneID" id="55549229"/>
<gene>
    <name evidence="1" type="ORF">BBM1114_07275</name>
</gene>
<sequence>MGGNDRDNRPRSDRQYREGLMTGLLIALANQVGQGWSTAIIIGHTGAAWSESQARPLIRQRNSRNL</sequence>
<proteinExistence type="predicted"/>
<reference evidence="1 2" key="1">
    <citation type="journal article" date="2015" name="Int J Genomics">
        <title>Comparative Genomics Revealed Genetic Diversity and Species/Strain-Level Differences in Carbohydrate Metabolism of Three Probiotic Bifidobacterial Species.</title>
        <authorList>
            <person name="Odamaki T."/>
            <person name="Horigome A."/>
            <person name="Sugahara H."/>
            <person name="Hashikura N."/>
            <person name="Minami J."/>
            <person name="Xiao J.Z."/>
            <person name="Abe F."/>
        </authorList>
    </citation>
    <scope>NUCLEOTIDE SEQUENCE [LARGE SCALE GENOMIC DNA]</scope>
    <source>
        <strain evidence="1 2">MCC 1114</strain>
    </source>
</reference>
<organism evidence="1 2">
    <name type="scientific">Bifidobacterium breve MCC 1114</name>
    <dbReference type="NCBI Taxonomy" id="1365964"/>
    <lineage>
        <taxon>Bacteria</taxon>
        <taxon>Bacillati</taxon>
        <taxon>Actinomycetota</taxon>
        <taxon>Actinomycetes</taxon>
        <taxon>Bifidobacteriales</taxon>
        <taxon>Bifidobacteriaceae</taxon>
        <taxon>Bifidobacterium</taxon>
    </lineage>
</organism>
<evidence type="ECO:0000313" key="2">
    <source>
        <dbReference type="Proteomes" id="UP000036802"/>
    </source>
</evidence>
<comment type="caution">
    <text evidence="1">The sequence shown here is derived from an EMBL/GenBank/DDBJ whole genome shotgun (WGS) entry which is preliminary data.</text>
</comment>
<evidence type="ECO:0000313" key="1">
    <source>
        <dbReference type="EMBL" id="KOA64747.1"/>
    </source>
</evidence>
<dbReference type="EMBL" id="AVQC01000013">
    <property type="protein sequence ID" value="KOA64747.1"/>
    <property type="molecule type" value="Genomic_DNA"/>
</dbReference>
<protein>
    <submittedName>
        <fullName evidence="1">Uncharacterized protein</fullName>
    </submittedName>
</protein>
<dbReference type="Proteomes" id="UP000036802">
    <property type="component" value="Unassembled WGS sequence"/>
</dbReference>
<dbReference type="RefSeq" id="WP_003828237.1">
    <property type="nucleotide sequence ID" value="NZ_AVQC01000013.1"/>
</dbReference>
<accession>A0A0L7CYF6</accession>
<name>A0A0L7CYF6_BIFBR</name>
<dbReference type="PATRIC" id="fig|1365964.3.peg.1472"/>
<dbReference type="AlphaFoldDB" id="A0A0L7CYF6"/>